<feature type="region of interest" description="Disordered" evidence="1">
    <location>
        <begin position="106"/>
        <end position="127"/>
    </location>
</feature>
<evidence type="ECO:0000313" key="3">
    <source>
        <dbReference type="EMBL" id="AYG61362.1"/>
    </source>
</evidence>
<dbReference type="PANTHER" id="PTHR32309">
    <property type="entry name" value="TYROSINE-PROTEIN KINASE"/>
    <property type="match status" value="1"/>
</dbReference>
<dbReference type="AlphaFoldDB" id="A0A387G064"/>
<dbReference type="EMBL" id="CP032694">
    <property type="protein sequence ID" value="AYG61362.1"/>
    <property type="molecule type" value="Genomic_DNA"/>
</dbReference>
<dbReference type="KEGG" id="rjg:CCGE525_08105"/>
<keyword evidence="2" id="KW-1133">Transmembrane helix</keyword>
<evidence type="ECO:0000256" key="1">
    <source>
        <dbReference type="SAM" id="MobiDB-lite"/>
    </source>
</evidence>
<proteinExistence type="predicted"/>
<keyword evidence="2" id="KW-0472">Membrane</keyword>
<reference evidence="3 4" key="1">
    <citation type="submission" date="2018-10" db="EMBL/GenBank/DDBJ databases">
        <title>Rhizobium etli, R. leguminosarum and a new Rhizobium genospecies from Phaseolus dumosus.</title>
        <authorList>
            <person name="Ramirez-Puebla S.T."/>
            <person name="Rogel-Hernandez M.A."/>
            <person name="Guerrero G."/>
            <person name="Ormeno-Orrillo E."/>
            <person name="Martinez-Romero J.C."/>
            <person name="Negrete-Yankelevich S."/>
            <person name="Martinez-Romero E."/>
        </authorList>
    </citation>
    <scope>NUCLEOTIDE SEQUENCE [LARGE SCALE GENOMIC DNA]</scope>
    <source>
        <strain evidence="3 4">CCGE525</strain>
    </source>
</reference>
<keyword evidence="4" id="KW-1185">Reference proteome</keyword>
<dbReference type="GO" id="GO:0005886">
    <property type="term" value="C:plasma membrane"/>
    <property type="evidence" value="ECO:0007669"/>
    <property type="project" value="TreeGrafter"/>
</dbReference>
<dbReference type="RefSeq" id="WP_120706320.1">
    <property type="nucleotide sequence ID" value="NZ_CP032694.1"/>
</dbReference>
<sequence>MPKITIEEAIDQRSPRVKPARHLLPSLFRRRVPERRQHNDLEEIEYIPVPGTQEPAPQSGGKPPLRLLSFLLMVILPFLASLIYYVFIASDQYVAEARFAVRALSGTSSDDKGDGSGGSENSGGPAGLLNMRSASQDAYVVTSFIRSTEILKRIGKKLDYRSMFTREDADFLSRFRSSKSDEKFLDYWQNHVSAYIDVSSGIITLKVRAFTPDDSVKLSNAIIQESEALINELSQRARNDIVQSMQADVEKSGKAYADTLTALNQFQHQSGLLSPEAQAKDSSTLLTGLLAQKLEFETRLFVMKQSHAEGSPTYQQLTLALQSLDAQIDKKKSELTGPENASLAKALLEYSRLDTDRVIAERLYEASQRNYDAVLAEALRKTLYLAVFVNPTLPDEAVFPHRITTPLIILLGLAVVWTTLSLIWASVQDHQI</sequence>
<protein>
    <submittedName>
        <fullName evidence="3">Capsule biosynthesis protein</fullName>
    </submittedName>
</protein>
<feature type="transmembrane region" description="Helical" evidence="2">
    <location>
        <begin position="67"/>
        <end position="87"/>
    </location>
</feature>
<keyword evidence="2" id="KW-0812">Transmembrane</keyword>
<feature type="transmembrane region" description="Helical" evidence="2">
    <location>
        <begin position="407"/>
        <end position="427"/>
    </location>
</feature>
<organism evidence="3 4">
    <name type="scientific">Rhizobium jaguaris</name>
    <dbReference type="NCBI Taxonomy" id="1312183"/>
    <lineage>
        <taxon>Bacteria</taxon>
        <taxon>Pseudomonadati</taxon>
        <taxon>Pseudomonadota</taxon>
        <taxon>Alphaproteobacteria</taxon>
        <taxon>Hyphomicrobiales</taxon>
        <taxon>Rhizobiaceae</taxon>
        <taxon>Rhizobium/Agrobacterium group</taxon>
        <taxon>Rhizobium</taxon>
    </lineage>
</organism>
<evidence type="ECO:0000256" key="2">
    <source>
        <dbReference type="SAM" id="Phobius"/>
    </source>
</evidence>
<evidence type="ECO:0000313" key="4">
    <source>
        <dbReference type="Proteomes" id="UP000282195"/>
    </source>
</evidence>
<feature type="compositionally biased region" description="Gly residues" evidence="1">
    <location>
        <begin position="115"/>
        <end position="126"/>
    </location>
</feature>
<dbReference type="PANTHER" id="PTHR32309:SF13">
    <property type="entry name" value="FERRIC ENTEROBACTIN TRANSPORT PROTEIN FEPE"/>
    <property type="match status" value="1"/>
</dbReference>
<name>A0A387G064_9HYPH</name>
<dbReference type="GO" id="GO:0004713">
    <property type="term" value="F:protein tyrosine kinase activity"/>
    <property type="evidence" value="ECO:0007669"/>
    <property type="project" value="TreeGrafter"/>
</dbReference>
<dbReference type="InterPro" id="IPR050445">
    <property type="entry name" value="Bact_polysacc_biosynth/exp"/>
</dbReference>
<gene>
    <name evidence="3" type="ORF">CCGE525_08105</name>
</gene>
<dbReference type="Proteomes" id="UP000282195">
    <property type="component" value="Chromosome"/>
</dbReference>
<accession>A0A387G064</accession>
<dbReference type="OrthoDB" id="7800844at2"/>